<dbReference type="Proteomes" id="UP000002287">
    <property type="component" value="Chromosome 2"/>
</dbReference>
<evidence type="ECO:0000313" key="2">
    <source>
        <dbReference type="Proteomes" id="UP000002287"/>
    </source>
</evidence>
<sequence length="100" mass="11135">MATFTDFVTIPSQPDVNSVCSFFDGRNPIRNGPSVMPKPTVGLEVKRYFVLTAHGSRLTALGSRRTPLMTLCASVCWSAAISKKFTWLLSQILKFFLYCP</sequence>
<dbReference type="KEGG" id="bvi:Bcep1808_3617"/>
<dbReference type="AlphaFoldDB" id="A4JK00"/>
<name>A4JK00_BURVG</name>
<gene>
    <name evidence="1" type="ordered locus">Bcep1808_3617</name>
</gene>
<evidence type="ECO:0000313" key="1">
    <source>
        <dbReference type="EMBL" id="ABO56603.1"/>
    </source>
</evidence>
<organism evidence="1 2">
    <name type="scientific">Burkholderia vietnamiensis (strain G4 / LMG 22486)</name>
    <name type="common">Burkholderia cepacia (strain R1808)</name>
    <dbReference type="NCBI Taxonomy" id="269482"/>
    <lineage>
        <taxon>Bacteria</taxon>
        <taxon>Pseudomonadati</taxon>
        <taxon>Pseudomonadota</taxon>
        <taxon>Betaproteobacteria</taxon>
        <taxon>Burkholderiales</taxon>
        <taxon>Burkholderiaceae</taxon>
        <taxon>Burkholderia</taxon>
        <taxon>Burkholderia cepacia complex</taxon>
    </lineage>
</organism>
<accession>A4JK00</accession>
<protein>
    <submittedName>
        <fullName evidence="1">Uncharacterized protein</fullName>
    </submittedName>
</protein>
<dbReference type="HOGENOM" id="CLU_2300559_0_0_4"/>
<dbReference type="EMBL" id="CP000615">
    <property type="protein sequence ID" value="ABO56603.1"/>
    <property type="molecule type" value="Genomic_DNA"/>
</dbReference>
<reference evidence="2" key="1">
    <citation type="submission" date="2007-03" db="EMBL/GenBank/DDBJ databases">
        <title>Complete sequence of chromosome 2 of Burkholderia vietnamiensis G4.</title>
        <authorList>
            <consortium name="US DOE Joint Genome Institute"/>
            <person name="Copeland A."/>
            <person name="Lucas S."/>
            <person name="Lapidus A."/>
            <person name="Barry K."/>
            <person name="Detter J.C."/>
            <person name="Glavina del Rio T."/>
            <person name="Hammon N."/>
            <person name="Israni S."/>
            <person name="Dalin E."/>
            <person name="Tice H."/>
            <person name="Pitluck S."/>
            <person name="Chain P."/>
            <person name="Malfatti S."/>
            <person name="Shin M."/>
            <person name="Vergez L."/>
            <person name="Schmutz J."/>
            <person name="Larimer F."/>
            <person name="Land M."/>
            <person name="Hauser L."/>
            <person name="Kyrpides N."/>
            <person name="Tiedje J."/>
            <person name="Richardson P."/>
        </authorList>
    </citation>
    <scope>NUCLEOTIDE SEQUENCE [LARGE SCALE GENOMIC DNA]</scope>
    <source>
        <strain evidence="2">G4 / LMG 22486</strain>
    </source>
</reference>
<proteinExistence type="predicted"/>